<dbReference type="PANTHER" id="PTHR36966">
    <property type="entry name" value="REP-ASSOCIATED TYROSINE TRANSPOSASE"/>
    <property type="match status" value="1"/>
</dbReference>
<sequence>MVHGSVRSTVSDVQRHGVSCYNPVMEKEPIQFREFDPAGDIQYAERKLPHWFQPGVAMFVTFRTKDSMPRAVVDRWQFELDAWVREQGLGDSATIATSHVEQWPRAIQSEYRRLRNRLWQFALDKCHGECVLRRPELASIVSQSLLYFNGERYDVDCFVVMPNHVHLLVQFHGGWSLAKQSESWLRFSGGQINQQLGRRGAFWQAEPFDHLVRSAEQFEFFRCYIAENPQKANLKPSEYVLWTQTRK</sequence>
<dbReference type="SUPFAM" id="SSF143422">
    <property type="entry name" value="Transposase IS200-like"/>
    <property type="match status" value="1"/>
</dbReference>
<dbReference type="InterPro" id="IPR052715">
    <property type="entry name" value="RAYT_transposase"/>
</dbReference>
<dbReference type="SMART" id="SM01321">
    <property type="entry name" value="Y1_Tnp"/>
    <property type="match status" value="1"/>
</dbReference>
<keyword evidence="3" id="KW-1185">Reference proteome</keyword>
<dbReference type="Gene3D" id="3.30.70.1290">
    <property type="entry name" value="Transposase IS200-like"/>
    <property type="match status" value="1"/>
</dbReference>
<dbReference type="GO" id="GO:0043565">
    <property type="term" value="F:sequence-specific DNA binding"/>
    <property type="evidence" value="ECO:0007669"/>
    <property type="project" value="TreeGrafter"/>
</dbReference>
<dbReference type="AlphaFoldDB" id="A0A518ARP2"/>
<reference evidence="2 3" key="1">
    <citation type="submission" date="2019-02" db="EMBL/GenBank/DDBJ databases">
        <title>Deep-cultivation of Planctomycetes and their phenomic and genomic characterization uncovers novel biology.</title>
        <authorList>
            <person name="Wiegand S."/>
            <person name="Jogler M."/>
            <person name="Boedeker C."/>
            <person name="Pinto D."/>
            <person name="Vollmers J."/>
            <person name="Rivas-Marin E."/>
            <person name="Kohn T."/>
            <person name="Peeters S.H."/>
            <person name="Heuer A."/>
            <person name="Rast P."/>
            <person name="Oberbeckmann S."/>
            <person name="Bunk B."/>
            <person name="Jeske O."/>
            <person name="Meyerdierks A."/>
            <person name="Storesund J.E."/>
            <person name="Kallscheuer N."/>
            <person name="Luecker S."/>
            <person name="Lage O.M."/>
            <person name="Pohl T."/>
            <person name="Merkel B.J."/>
            <person name="Hornburger P."/>
            <person name="Mueller R.-W."/>
            <person name="Bruemmer F."/>
            <person name="Labrenz M."/>
            <person name="Spormann A.M."/>
            <person name="Op den Camp H."/>
            <person name="Overmann J."/>
            <person name="Amann R."/>
            <person name="Jetten M.S.M."/>
            <person name="Mascher T."/>
            <person name="Medema M.H."/>
            <person name="Devos D.P."/>
            <person name="Kaster A.-K."/>
            <person name="Ovreas L."/>
            <person name="Rohde M."/>
            <person name="Galperin M.Y."/>
            <person name="Jogler C."/>
        </authorList>
    </citation>
    <scope>NUCLEOTIDE SEQUENCE [LARGE SCALE GENOMIC DNA]</scope>
    <source>
        <strain evidence="2 3">Pan181</strain>
    </source>
</reference>
<evidence type="ECO:0000259" key="1">
    <source>
        <dbReference type="SMART" id="SM01321"/>
    </source>
</evidence>
<dbReference type="KEGG" id="amuc:Pan181_36150"/>
<feature type="domain" description="Transposase IS200-like" evidence="1">
    <location>
        <begin position="53"/>
        <end position="228"/>
    </location>
</feature>
<dbReference type="PANTHER" id="PTHR36966:SF1">
    <property type="entry name" value="REP-ASSOCIATED TYROSINE TRANSPOSASE"/>
    <property type="match status" value="1"/>
</dbReference>
<name>A0A518ARP2_9BACT</name>
<evidence type="ECO:0000313" key="3">
    <source>
        <dbReference type="Proteomes" id="UP000315750"/>
    </source>
</evidence>
<dbReference type="Proteomes" id="UP000315750">
    <property type="component" value="Chromosome"/>
</dbReference>
<dbReference type="InterPro" id="IPR002686">
    <property type="entry name" value="Transposase_17"/>
</dbReference>
<protein>
    <recommendedName>
        <fullName evidence="1">Transposase IS200-like domain-containing protein</fullName>
    </recommendedName>
</protein>
<gene>
    <name evidence="2" type="ORF">Pan181_36150</name>
</gene>
<dbReference type="GO" id="GO:0006313">
    <property type="term" value="P:DNA transposition"/>
    <property type="evidence" value="ECO:0007669"/>
    <property type="project" value="InterPro"/>
</dbReference>
<accession>A0A518ARP2</accession>
<dbReference type="EMBL" id="CP036278">
    <property type="protein sequence ID" value="QDU57399.1"/>
    <property type="molecule type" value="Genomic_DNA"/>
</dbReference>
<evidence type="ECO:0000313" key="2">
    <source>
        <dbReference type="EMBL" id="QDU57399.1"/>
    </source>
</evidence>
<dbReference type="InterPro" id="IPR036515">
    <property type="entry name" value="Transposase_17_sf"/>
</dbReference>
<organism evidence="2 3">
    <name type="scientific">Aeoliella mucimassa</name>
    <dbReference type="NCBI Taxonomy" id="2527972"/>
    <lineage>
        <taxon>Bacteria</taxon>
        <taxon>Pseudomonadati</taxon>
        <taxon>Planctomycetota</taxon>
        <taxon>Planctomycetia</taxon>
        <taxon>Pirellulales</taxon>
        <taxon>Lacipirellulaceae</taxon>
        <taxon>Aeoliella</taxon>
    </lineage>
</organism>
<proteinExistence type="predicted"/>
<dbReference type="GO" id="GO:0004803">
    <property type="term" value="F:transposase activity"/>
    <property type="evidence" value="ECO:0007669"/>
    <property type="project" value="InterPro"/>
</dbReference>